<evidence type="ECO:0000313" key="4">
    <source>
        <dbReference type="Proteomes" id="UP000824469"/>
    </source>
</evidence>
<feature type="domain" description="Retroviral polymerase SH3-like" evidence="2">
    <location>
        <begin position="3"/>
        <end position="57"/>
    </location>
</feature>
<dbReference type="InterPro" id="IPR057670">
    <property type="entry name" value="SH3_retrovirus"/>
</dbReference>
<proteinExistence type="predicted"/>
<dbReference type="EMBL" id="JAHRHJ020000005">
    <property type="protein sequence ID" value="KAH9316709.1"/>
    <property type="molecule type" value="Genomic_DNA"/>
</dbReference>
<accession>A0AA38G929</accession>
<comment type="caution">
    <text evidence="3">The sequence shown here is derived from an EMBL/GenBank/DDBJ whole genome shotgun (WGS) entry which is preliminary data.</text>
</comment>
<dbReference type="Proteomes" id="UP000824469">
    <property type="component" value="Unassembled WGS sequence"/>
</dbReference>
<feature type="non-terminal residue" evidence="3">
    <location>
        <position position="1"/>
    </location>
</feature>
<sequence>STSMIQIPKKKHKALEKKSKPCIFIGYRKGAKGYRVLNPTTHEIYMKRSLKLQEKYPTYTSQPIEVTFPLSDHDSYFYDNLVDYEPPAPPSIDSDSSDEEDYVPSHSSDDL</sequence>
<protein>
    <recommendedName>
        <fullName evidence="2">Retroviral polymerase SH3-like domain-containing protein</fullName>
    </recommendedName>
</protein>
<organism evidence="3 4">
    <name type="scientific">Taxus chinensis</name>
    <name type="common">Chinese yew</name>
    <name type="synonym">Taxus wallichiana var. chinensis</name>
    <dbReference type="NCBI Taxonomy" id="29808"/>
    <lineage>
        <taxon>Eukaryota</taxon>
        <taxon>Viridiplantae</taxon>
        <taxon>Streptophyta</taxon>
        <taxon>Embryophyta</taxon>
        <taxon>Tracheophyta</taxon>
        <taxon>Spermatophyta</taxon>
        <taxon>Pinopsida</taxon>
        <taxon>Pinidae</taxon>
        <taxon>Conifers II</taxon>
        <taxon>Cupressales</taxon>
        <taxon>Taxaceae</taxon>
        <taxon>Taxus</taxon>
    </lineage>
</organism>
<evidence type="ECO:0000259" key="2">
    <source>
        <dbReference type="Pfam" id="PF25597"/>
    </source>
</evidence>
<dbReference type="AlphaFoldDB" id="A0AA38G929"/>
<gene>
    <name evidence="3" type="ORF">KI387_025336</name>
</gene>
<evidence type="ECO:0000256" key="1">
    <source>
        <dbReference type="SAM" id="MobiDB-lite"/>
    </source>
</evidence>
<feature type="region of interest" description="Disordered" evidence="1">
    <location>
        <begin position="84"/>
        <end position="111"/>
    </location>
</feature>
<dbReference type="Pfam" id="PF25597">
    <property type="entry name" value="SH3_retrovirus"/>
    <property type="match status" value="1"/>
</dbReference>
<reference evidence="3 4" key="1">
    <citation type="journal article" date="2021" name="Nat. Plants">
        <title>The Taxus genome provides insights into paclitaxel biosynthesis.</title>
        <authorList>
            <person name="Xiong X."/>
            <person name="Gou J."/>
            <person name="Liao Q."/>
            <person name="Li Y."/>
            <person name="Zhou Q."/>
            <person name="Bi G."/>
            <person name="Li C."/>
            <person name="Du R."/>
            <person name="Wang X."/>
            <person name="Sun T."/>
            <person name="Guo L."/>
            <person name="Liang H."/>
            <person name="Lu P."/>
            <person name="Wu Y."/>
            <person name="Zhang Z."/>
            <person name="Ro D.K."/>
            <person name="Shang Y."/>
            <person name="Huang S."/>
            <person name="Yan J."/>
        </authorList>
    </citation>
    <scope>NUCLEOTIDE SEQUENCE [LARGE SCALE GENOMIC DNA]</scope>
    <source>
        <strain evidence="3">Ta-2019</strain>
    </source>
</reference>
<name>A0AA38G929_TAXCH</name>
<keyword evidence="4" id="KW-1185">Reference proteome</keyword>
<feature type="non-terminal residue" evidence="3">
    <location>
        <position position="111"/>
    </location>
</feature>
<evidence type="ECO:0000313" key="3">
    <source>
        <dbReference type="EMBL" id="KAH9316709.1"/>
    </source>
</evidence>